<protein>
    <submittedName>
        <fullName evidence="1">Uncharacterized protein</fullName>
    </submittedName>
</protein>
<organism evidence="1 2">
    <name type="scientific">Planotetraspora thailandica</name>
    <dbReference type="NCBI Taxonomy" id="487172"/>
    <lineage>
        <taxon>Bacteria</taxon>
        <taxon>Bacillati</taxon>
        <taxon>Actinomycetota</taxon>
        <taxon>Actinomycetes</taxon>
        <taxon>Streptosporangiales</taxon>
        <taxon>Streptosporangiaceae</taxon>
        <taxon>Planotetraspora</taxon>
    </lineage>
</organism>
<name>A0A8J3V5W8_9ACTN</name>
<dbReference type="Proteomes" id="UP000605992">
    <property type="component" value="Unassembled WGS sequence"/>
</dbReference>
<dbReference type="AlphaFoldDB" id="A0A8J3V5W8"/>
<evidence type="ECO:0000313" key="1">
    <source>
        <dbReference type="EMBL" id="GII55516.1"/>
    </source>
</evidence>
<dbReference type="RefSeq" id="WP_203945718.1">
    <property type="nucleotide sequence ID" value="NZ_BOOR01000027.1"/>
</dbReference>
<reference evidence="1" key="1">
    <citation type="submission" date="2021-01" db="EMBL/GenBank/DDBJ databases">
        <title>Whole genome shotgun sequence of Planotetraspora thailandica NBRC 104271.</title>
        <authorList>
            <person name="Komaki H."/>
            <person name="Tamura T."/>
        </authorList>
    </citation>
    <scope>NUCLEOTIDE SEQUENCE</scope>
    <source>
        <strain evidence="1">NBRC 104271</strain>
    </source>
</reference>
<sequence>MLDRHDTDTQVDGRPVALSRSLGLFVDDLNLLDAVSLALLGQLMKAGDIFVLTTLPTSQPPPDVLHRMWSADRAVWVELSSLTGRDAKVLLTLALGSPVSADTATTL</sequence>
<dbReference type="EMBL" id="BOOR01000027">
    <property type="protein sequence ID" value="GII55516.1"/>
    <property type="molecule type" value="Genomic_DNA"/>
</dbReference>
<keyword evidence="2" id="KW-1185">Reference proteome</keyword>
<comment type="caution">
    <text evidence="1">The sequence shown here is derived from an EMBL/GenBank/DDBJ whole genome shotgun (WGS) entry which is preliminary data.</text>
</comment>
<gene>
    <name evidence="1" type="ORF">Pth03_39050</name>
</gene>
<evidence type="ECO:0000313" key="2">
    <source>
        <dbReference type="Proteomes" id="UP000605992"/>
    </source>
</evidence>
<proteinExistence type="predicted"/>
<accession>A0A8J3V5W8</accession>